<evidence type="ECO:0000313" key="2">
    <source>
        <dbReference type="Proteomes" id="UP000037035"/>
    </source>
</evidence>
<keyword evidence="2" id="KW-1185">Reference proteome</keyword>
<dbReference type="Proteomes" id="UP000037035">
    <property type="component" value="Unassembled WGS sequence"/>
</dbReference>
<gene>
    <name evidence="1" type="ORF">VP01_5537g1</name>
</gene>
<proteinExistence type="predicted"/>
<evidence type="ECO:0000313" key="1">
    <source>
        <dbReference type="EMBL" id="KNZ48615.1"/>
    </source>
</evidence>
<dbReference type="VEuPathDB" id="FungiDB:VP01_5537g1"/>
<organism evidence="1 2">
    <name type="scientific">Puccinia sorghi</name>
    <dbReference type="NCBI Taxonomy" id="27349"/>
    <lineage>
        <taxon>Eukaryota</taxon>
        <taxon>Fungi</taxon>
        <taxon>Dikarya</taxon>
        <taxon>Basidiomycota</taxon>
        <taxon>Pucciniomycotina</taxon>
        <taxon>Pucciniomycetes</taxon>
        <taxon>Pucciniales</taxon>
        <taxon>Pucciniaceae</taxon>
        <taxon>Puccinia</taxon>
    </lineage>
</organism>
<dbReference type="EMBL" id="LAVV01010760">
    <property type="protein sequence ID" value="KNZ48615.1"/>
    <property type="molecule type" value="Genomic_DNA"/>
</dbReference>
<protein>
    <submittedName>
        <fullName evidence="1">Uncharacterized protein</fullName>
    </submittedName>
</protein>
<comment type="caution">
    <text evidence="1">The sequence shown here is derived from an EMBL/GenBank/DDBJ whole genome shotgun (WGS) entry which is preliminary data.</text>
</comment>
<accession>A0A0L6ULB8</accession>
<reference evidence="1 2" key="1">
    <citation type="submission" date="2015-08" db="EMBL/GenBank/DDBJ databases">
        <title>Next Generation Sequencing and Analysis of the Genome of Puccinia sorghi L Schw, the Causal Agent of Maize Common Rust.</title>
        <authorList>
            <person name="Rochi L."/>
            <person name="Burguener G."/>
            <person name="Darino M."/>
            <person name="Turjanski A."/>
            <person name="Kreff E."/>
            <person name="Dieguez M.J."/>
            <person name="Sacco F."/>
        </authorList>
    </citation>
    <scope>NUCLEOTIDE SEQUENCE [LARGE SCALE GENOMIC DNA]</scope>
    <source>
        <strain evidence="1 2">RO10H11247</strain>
    </source>
</reference>
<dbReference type="OrthoDB" id="2507115at2759"/>
<name>A0A0L6ULB8_9BASI</name>
<sequence length="198" mass="22247">MSPNPSGPPINSPPPKHASSMPAVAQSKWLICSIVISMKCELSVHMDSVRRIYLERHQFDVNGSNYQAWVVMVQKALLGTLLRAIDLHSEHLLLSESEDMLLKMALKSTIDDGIKVGVAKFKTGLEVFKMISNTFTACSQTSHLAIVRELLDTHFNLYNKSDNLNSHFRKVENLTKRLTRSGFAITNERILDLAPETR</sequence>
<dbReference type="AlphaFoldDB" id="A0A0L6ULB8"/>